<evidence type="ECO:0000256" key="5">
    <source>
        <dbReference type="ARBA" id="ARBA00037066"/>
    </source>
</evidence>
<keyword evidence="4" id="KW-1278">Translocase</keyword>
<gene>
    <name evidence="7" type="ORF">GCM10011502_09890</name>
</gene>
<evidence type="ECO:0000313" key="8">
    <source>
        <dbReference type="Proteomes" id="UP000646152"/>
    </source>
</evidence>
<dbReference type="Pfam" id="PF00005">
    <property type="entry name" value="ABC_tran"/>
    <property type="match status" value="1"/>
</dbReference>
<dbReference type="PANTHER" id="PTHR42794">
    <property type="entry name" value="HEMIN IMPORT ATP-BINDING PROTEIN HMUV"/>
    <property type="match status" value="1"/>
</dbReference>
<reference evidence="8" key="1">
    <citation type="journal article" date="2019" name="Int. J. Syst. Evol. Microbiol.">
        <title>The Global Catalogue of Microorganisms (GCM) 10K type strain sequencing project: providing services to taxonomists for standard genome sequencing and annotation.</title>
        <authorList>
            <consortium name="The Broad Institute Genomics Platform"/>
            <consortium name="The Broad Institute Genome Sequencing Center for Infectious Disease"/>
            <person name="Wu L."/>
            <person name="Ma J."/>
        </authorList>
    </citation>
    <scope>NUCLEOTIDE SEQUENCE [LARGE SCALE GENOMIC DNA]</scope>
    <source>
        <strain evidence="8">CGMCC 1.15923</strain>
    </source>
</reference>
<evidence type="ECO:0000259" key="6">
    <source>
        <dbReference type="PROSITE" id="PS50893"/>
    </source>
</evidence>
<dbReference type="InterPro" id="IPR003593">
    <property type="entry name" value="AAA+_ATPase"/>
</dbReference>
<protein>
    <submittedName>
        <fullName evidence="7">Iron ABC transporter ATP-binding protein</fullName>
    </submittedName>
</protein>
<evidence type="ECO:0000313" key="7">
    <source>
        <dbReference type="EMBL" id="GGB38677.1"/>
    </source>
</evidence>
<name>A0ABQ1IFY4_9GAMM</name>
<dbReference type="RefSeq" id="WP_188628993.1">
    <property type="nucleotide sequence ID" value="NZ_BMKE01000006.1"/>
</dbReference>
<dbReference type="InterPro" id="IPR027417">
    <property type="entry name" value="P-loop_NTPase"/>
</dbReference>
<dbReference type="CDD" id="cd03214">
    <property type="entry name" value="ABC_Iron-Siderophores_B12_Hemin"/>
    <property type="match status" value="1"/>
</dbReference>
<dbReference type="Gene3D" id="3.40.50.300">
    <property type="entry name" value="P-loop containing nucleotide triphosphate hydrolases"/>
    <property type="match status" value="1"/>
</dbReference>
<dbReference type="Proteomes" id="UP000646152">
    <property type="component" value="Unassembled WGS sequence"/>
</dbReference>
<dbReference type="EMBL" id="BMKE01000006">
    <property type="protein sequence ID" value="GGB38677.1"/>
    <property type="molecule type" value="Genomic_DNA"/>
</dbReference>
<dbReference type="PROSITE" id="PS00211">
    <property type="entry name" value="ABC_TRANSPORTER_1"/>
    <property type="match status" value="1"/>
</dbReference>
<evidence type="ECO:0000256" key="4">
    <source>
        <dbReference type="ARBA" id="ARBA00022967"/>
    </source>
</evidence>
<organism evidence="7 8">
    <name type="scientific">Oceanisphaera marina</name>
    <dbReference type="NCBI Taxonomy" id="2017550"/>
    <lineage>
        <taxon>Bacteria</taxon>
        <taxon>Pseudomonadati</taxon>
        <taxon>Pseudomonadota</taxon>
        <taxon>Gammaproteobacteria</taxon>
        <taxon>Aeromonadales</taxon>
        <taxon>Aeromonadaceae</taxon>
        <taxon>Oceanisphaera</taxon>
    </lineage>
</organism>
<dbReference type="PANTHER" id="PTHR42794:SF1">
    <property type="entry name" value="HEMIN IMPORT ATP-BINDING PROTEIN HMUV"/>
    <property type="match status" value="1"/>
</dbReference>
<sequence>MSKIEQTASEQSAGLQISGLSTGYRKRHIIQQISLPTLAAGGVYSLIGPNAAGKSTLMRALAGLQAARGSVRLDGYELIGRPLADWARRVTYMPQTLPQGVSLNVLESVISALRASPMEGASSSQEVKQYAVEVLERVGIVDLALRNLGHLSGGQRQLVSLAQVLARNPRVLLLDEPISALDLKHQFRVMRLVHELARERNMIVVAVLHDLNVAARWSDGIVMLAQGQVVASGTPGEAITPDTLARVYGVQARVGQCSQGNMQVMIDDVIYG</sequence>
<dbReference type="SMART" id="SM00382">
    <property type="entry name" value="AAA"/>
    <property type="match status" value="1"/>
</dbReference>
<evidence type="ECO:0000256" key="1">
    <source>
        <dbReference type="ARBA" id="ARBA00022448"/>
    </source>
</evidence>
<dbReference type="PROSITE" id="PS50893">
    <property type="entry name" value="ABC_TRANSPORTER_2"/>
    <property type="match status" value="1"/>
</dbReference>
<evidence type="ECO:0000256" key="2">
    <source>
        <dbReference type="ARBA" id="ARBA00022741"/>
    </source>
</evidence>
<dbReference type="InterPro" id="IPR003439">
    <property type="entry name" value="ABC_transporter-like_ATP-bd"/>
</dbReference>
<keyword evidence="3 7" id="KW-0067">ATP-binding</keyword>
<comment type="function">
    <text evidence="5">Part of the ABC transporter complex HmuTUV involved in hemin import. Responsible for energy coupling to the transport system.</text>
</comment>
<keyword evidence="2" id="KW-0547">Nucleotide-binding</keyword>
<dbReference type="GO" id="GO:0005524">
    <property type="term" value="F:ATP binding"/>
    <property type="evidence" value="ECO:0007669"/>
    <property type="project" value="UniProtKB-KW"/>
</dbReference>
<proteinExistence type="predicted"/>
<feature type="domain" description="ABC transporter" evidence="6">
    <location>
        <begin position="15"/>
        <end position="251"/>
    </location>
</feature>
<dbReference type="SUPFAM" id="SSF52540">
    <property type="entry name" value="P-loop containing nucleoside triphosphate hydrolases"/>
    <property type="match status" value="1"/>
</dbReference>
<accession>A0ABQ1IFY4</accession>
<keyword evidence="8" id="KW-1185">Reference proteome</keyword>
<dbReference type="InterPro" id="IPR017871">
    <property type="entry name" value="ABC_transporter-like_CS"/>
</dbReference>
<keyword evidence="1" id="KW-0813">Transport</keyword>
<comment type="caution">
    <text evidence="7">The sequence shown here is derived from an EMBL/GenBank/DDBJ whole genome shotgun (WGS) entry which is preliminary data.</text>
</comment>
<evidence type="ECO:0000256" key="3">
    <source>
        <dbReference type="ARBA" id="ARBA00022840"/>
    </source>
</evidence>